<dbReference type="OrthoDB" id="617985at2"/>
<sequence>MRLGWRYILLVACFFLSLTSRATSILIPMDEAQKNHLKSYGIAFWVLKNGGEINWLLNYRGGSFMAQQSSTIETECKIRGVSYEVISDADASTIITEVSDPSVNMDVVKLEKAPKMAVYSPKNKMPWDDAVTLVLKYAEIPFDVVYDEEVIGGELPKYDWLHMHHEDFTGQYSKFYATYSNAAWYRDDQRVQEAMAKKLGFKKVSQMKLAVAEHIRDFCSGGGFLFAMCAGAETFDIALSAANTDICEAMFDGDRADPNAQAKLDFSQTFAFQNFRLDMDPYSHTFSNIDVNTSRTVDRTEDFFTLFDFSAKWDVVPSMLTQDHDKVIKGFKGLTTAFNKSVIKPGVVIMGEMKTGNEVRYIHGEYGKGQWTFYGGHDPEDYQHQVSDPPTDLNLHPASAGYRLILNNVLFPAAKKKKQKT</sequence>
<proteinExistence type="predicted"/>
<dbReference type="RefSeq" id="WP_100340056.1">
    <property type="nucleotide sequence ID" value="NZ_PGFJ01000001.1"/>
</dbReference>
<keyword evidence="2" id="KW-1185">Reference proteome</keyword>
<gene>
    <name evidence="1" type="ORF">CLV57_0812</name>
</gene>
<reference evidence="1 2" key="1">
    <citation type="submission" date="2017-11" db="EMBL/GenBank/DDBJ databases">
        <title>Genomic Encyclopedia of Archaeal and Bacterial Type Strains, Phase II (KMG-II): From Individual Species to Whole Genera.</title>
        <authorList>
            <person name="Goeker M."/>
        </authorList>
    </citation>
    <scope>NUCLEOTIDE SEQUENCE [LARGE SCALE GENOMIC DNA]</scope>
    <source>
        <strain evidence="1 2">DSM 28175</strain>
    </source>
</reference>
<dbReference type="Proteomes" id="UP000242687">
    <property type="component" value="Unassembled WGS sequence"/>
</dbReference>
<organism evidence="1 2">
    <name type="scientific">Mucilaginibacter auburnensis</name>
    <dbReference type="NCBI Taxonomy" id="1457233"/>
    <lineage>
        <taxon>Bacteria</taxon>
        <taxon>Pseudomonadati</taxon>
        <taxon>Bacteroidota</taxon>
        <taxon>Sphingobacteriia</taxon>
        <taxon>Sphingobacteriales</taxon>
        <taxon>Sphingobacteriaceae</taxon>
        <taxon>Mucilaginibacter</taxon>
    </lineage>
</organism>
<evidence type="ECO:0000313" key="2">
    <source>
        <dbReference type="Proteomes" id="UP000242687"/>
    </source>
</evidence>
<protein>
    <recommendedName>
        <fullName evidence="3">Asparagine synthetase B</fullName>
    </recommendedName>
</protein>
<comment type="caution">
    <text evidence="1">The sequence shown here is derived from an EMBL/GenBank/DDBJ whole genome shotgun (WGS) entry which is preliminary data.</text>
</comment>
<evidence type="ECO:0000313" key="1">
    <source>
        <dbReference type="EMBL" id="PJJ83817.1"/>
    </source>
</evidence>
<name>A0A2H9VSL9_9SPHI</name>
<dbReference type="EMBL" id="PGFJ01000001">
    <property type="protein sequence ID" value="PJJ83817.1"/>
    <property type="molecule type" value="Genomic_DNA"/>
</dbReference>
<dbReference type="AlphaFoldDB" id="A0A2H9VSL9"/>
<evidence type="ECO:0008006" key="3">
    <source>
        <dbReference type="Google" id="ProtNLM"/>
    </source>
</evidence>
<accession>A0A2H9VSL9</accession>